<dbReference type="Pfam" id="PF05995">
    <property type="entry name" value="CDO_I"/>
    <property type="match status" value="1"/>
</dbReference>
<dbReference type="GO" id="GO:0016702">
    <property type="term" value="F:oxidoreductase activity, acting on single donors with incorporation of molecular oxygen, incorporation of two atoms of oxygen"/>
    <property type="evidence" value="ECO:0007669"/>
    <property type="project" value="InterPro"/>
</dbReference>
<keyword evidence="2 6" id="KW-0479">Metal-binding</keyword>
<dbReference type="SUPFAM" id="SSF51182">
    <property type="entry name" value="RmlC-like cupins"/>
    <property type="match status" value="1"/>
</dbReference>
<keyword evidence="3 7" id="KW-0223">Dioxygenase</keyword>
<comment type="similarity">
    <text evidence="1">Belongs to the cysteine dioxygenase family.</text>
</comment>
<dbReference type="AlphaFoldDB" id="A0A095T4Z0"/>
<dbReference type="EMBL" id="JPKR02000003">
    <property type="protein sequence ID" value="KGD71991.1"/>
    <property type="molecule type" value="Genomic_DNA"/>
</dbReference>
<keyword evidence="8" id="KW-1185">Reference proteome</keyword>
<dbReference type="STRING" id="642227.HA49_14395"/>
<name>A0A095T4Z0_9GAMM</name>
<feature type="binding site" evidence="6">
    <location>
        <position position="143"/>
    </location>
    <ligand>
        <name>Fe cation</name>
        <dbReference type="ChEBI" id="CHEBI:24875"/>
        <note>catalytic</note>
    </ligand>
</feature>
<keyword evidence="4" id="KW-0560">Oxidoreductase</keyword>
<evidence type="ECO:0000313" key="8">
    <source>
        <dbReference type="Proteomes" id="UP000029577"/>
    </source>
</evidence>
<dbReference type="OrthoDB" id="7059163at2"/>
<evidence type="ECO:0000313" key="7">
    <source>
        <dbReference type="EMBL" id="KGD71991.1"/>
    </source>
</evidence>
<dbReference type="PANTHER" id="PTHR12918:SF1">
    <property type="entry name" value="CYSTEINE DIOXYGENASE TYPE 1"/>
    <property type="match status" value="1"/>
</dbReference>
<dbReference type="InterPro" id="IPR014710">
    <property type="entry name" value="RmlC-like_jellyroll"/>
</dbReference>
<comment type="caution">
    <text evidence="7">The sequence shown here is derived from an EMBL/GenBank/DDBJ whole genome shotgun (WGS) entry which is preliminary data.</text>
</comment>
<evidence type="ECO:0000256" key="2">
    <source>
        <dbReference type="ARBA" id="ARBA00022723"/>
    </source>
</evidence>
<organism evidence="7 8">
    <name type="scientific">Tatumella morbirosei</name>
    <dbReference type="NCBI Taxonomy" id="642227"/>
    <lineage>
        <taxon>Bacteria</taxon>
        <taxon>Pseudomonadati</taxon>
        <taxon>Pseudomonadota</taxon>
        <taxon>Gammaproteobacteria</taxon>
        <taxon>Enterobacterales</taxon>
        <taxon>Erwiniaceae</taxon>
        <taxon>Tatumella</taxon>
    </lineage>
</organism>
<dbReference type="Gene3D" id="2.60.120.10">
    <property type="entry name" value="Jelly Rolls"/>
    <property type="match status" value="1"/>
</dbReference>
<protein>
    <submittedName>
        <fullName evidence="7">Cysteine dioxygenase</fullName>
    </submittedName>
</protein>
<evidence type="ECO:0000256" key="6">
    <source>
        <dbReference type="PIRSR" id="PIRSR610300-51"/>
    </source>
</evidence>
<gene>
    <name evidence="7" type="ORF">HA49_14395</name>
</gene>
<dbReference type="GO" id="GO:0008198">
    <property type="term" value="F:ferrous iron binding"/>
    <property type="evidence" value="ECO:0007669"/>
    <property type="project" value="TreeGrafter"/>
</dbReference>
<feature type="binding site" evidence="6">
    <location>
        <position position="93"/>
    </location>
    <ligand>
        <name>Fe cation</name>
        <dbReference type="ChEBI" id="CHEBI:24875"/>
        <note>catalytic</note>
    </ligand>
</feature>
<dbReference type="CDD" id="cd10548">
    <property type="entry name" value="cupin_CDO"/>
    <property type="match status" value="1"/>
</dbReference>
<dbReference type="PANTHER" id="PTHR12918">
    <property type="entry name" value="CYSTEINE DIOXYGENASE"/>
    <property type="match status" value="1"/>
</dbReference>
<evidence type="ECO:0000256" key="5">
    <source>
        <dbReference type="ARBA" id="ARBA00023004"/>
    </source>
</evidence>
<dbReference type="Gene3D" id="1.20.5.440">
    <property type="entry name" value="ATP synthase delta/epsilon subunit, C-terminal domain"/>
    <property type="match status" value="1"/>
</dbReference>
<evidence type="ECO:0000256" key="4">
    <source>
        <dbReference type="ARBA" id="ARBA00023002"/>
    </source>
</evidence>
<evidence type="ECO:0000256" key="3">
    <source>
        <dbReference type="ARBA" id="ARBA00022964"/>
    </source>
</evidence>
<keyword evidence="5 6" id="KW-0408">Iron</keyword>
<accession>A0A095T4Z0</accession>
<reference evidence="7" key="1">
    <citation type="submission" date="2014-12" db="EMBL/GenBank/DDBJ databases">
        <title>The draft genome of the Tatumella morbirosei type strain, LMG23360T isolated from pineapple rot.</title>
        <authorList>
            <person name="Smits T.H."/>
            <person name="Palmer M."/>
            <person name="Venter S.N."/>
            <person name="Duffy B."/>
            <person name="Steenkamp E.T."/>
            <person name="Chan W.Y."/>
            <person name="Coutinho T.A."/>
            <person name="Coetzee M.P."/>
            <person name="De Maayer P."/>
        </authorList>
    </citation>
    <scope>NUCLEOTIDE SEQUENCE [LARGE SCALE GENOMIC DNA]</scope>
    <source>
        <strain evidence="7">LMG 23360</strain>
    </source>
</reference>
<sequence length="201" mass="22461">MSQQKNYPRLTGFIRELSEVLERFPADDEASILQHSAPLLARLVSADDWLDDEFAVPHPEHYQQYLLHVDSAERFSVVSFVWGPGQQTPVHDHRVWGLIGMLRGSEKSQSFIRDSQGLAPSGEAVVLNPGDVETLSPAEGDIHQVSNRFQDRVSVSIHVYGGNIGRVSRATFRPDGSEKLFISGYANQRLPNIWGLSTHES</sequence>
<evidence type="ECO:0000256" key="1">
    <source>
        <dbReference type="ARBA" id="ARBA00006622"/>
    </source>
</evidence>
<dbReference type="eggNOG" id="COG5553">
    <property type="taxonomic scope" value="Bacteria"/>
</dbReference>
<proteinExistence type="inferred from homology"/>
<feature type="binding site" evidence="6">
    <location>
        <position position="91"/>
    </location>
    <ligand>
        <name>Fe cation</name>
        <dbReference type="ChEBI" id="CHEBI:24875"/>
        <note>catalytic</note>
    </ligand>
</feature>
<dbReference type="Proteomes" id="UP000029577">
    <property type="component" value="Unassembled WGS sequence"/>
</dbReference>
<dbReference type="RefSeq" id="WP_038021160.1">
    <property type="nucleotide sequence ID" value="NZ_JPKR02000003.1"/>
</dbReference>
<dbReference type="InterPro" id="IPR010300">
    <property type="entry name" value="CDO_1"/>
</dbReference>
<dbReference type="InterPro" id="IPR011051">
    <property type="entry name" value="RmlC_Cupin_sf"/>
</dbReference>